<dbReference type="Proteomes" id="UP000240904">
    <property type="component" value="Unassembled WGS sequence"/>
</dbReference>
<dbReference type="InterPro" id="IPR000014">
    <property type="entry name" value="PAS"/>
</dbReference>
<sequence>MSNQGGIYTLIHNSSSSKILDPALRVETKARLEFVLKMTPAVLYTCQFRDDAFVATYVSDRVHQQMGYSRQDCLNNPEFWVKNIHPDDREAVLAGMPELFENDHHIHEYRFRHKDGHYYWVRDELTLVKDAQGCPVEIVGVWIDITDRKQLEESRRLAAAVFDNANEAIMVTDSQFRISAVNQEFEALTGYSEREMLGQMPRALSSDYHDVSFYRAIDNGLKRNGKWQGEIWSKRKNGDLFPGWLSITAIRDDKEQVTEHVALLSDMTTRKQDEQKIWYQANFDLLTGLPNRHLFTDRLHCAFSQSARQNKKVGLLFIDLDRFKWINDSLGHQTGDRLLQCVAKRLTSCVRNEDTVARFGCDEFTVILLDLTTAEEAEIIAQKCLDVLARPFLIDKQEIYITASIGLNNYPDAADDAGTALRNADIAMCQAKDDGRNRYRCYTQDILPQIESRLLMERELRQAFENKQFVVYFQPVINLKLGKGVGVEALIRWQHPERGIIPPAEFIQLAEETGLIIPIGEWVLKRSLDQVKSWLARGIPVSKLSVNVSGVQLKDARFVDKLNQMLISSQFPANKLILEITESILLKASEEVSNRLQAIKASNINIALDDFGTGYSSITYLKSFPVDVLKIDRSLVTGINASSDDAAIVEAITVMAHRLGIEVTAEGVERNEQKLLLESIGCDCGQGYYWSKPLPAAAFEAWLARAEQGE</sequence>
<evidence type="ECO:0000313" key="10">
    <source>
        <dbReference type="Proteomes" id="UP000240904"/>
    </source>
</evidence>
<dbReference type="Pfam" id="PF13426">
    <property type="entry name" value="PAS_9"/>
    <property type="match status" value="1"/>
</dbReference>
<feature type="domain" description="PAS" evidence="5">
    <location>
        <begin position="154"/>
        <end position="199"/>
    </location>
</feature>
<proteinExistence type="predicted"/>
<dbReference type="Gene3D" id="3.30.450.20">
    <property type="entry name" value="PAS domain"/>
    <property type="match status" value="2"/>
</dbReference>
<dbReference type="CDD" id="cd01948">
    <property type="entry name" value="EAL"/>
    <property type="match status" value="1"/>
</dbReference>
<evidence type="ECO:0000256" key="4">
    <source>
        <dbReference type="ARBA" id="ARBA00051114"/>
    </source>
</evidence>
<comment type="caution">
    <text evidence="9">The sequence shown here is derived from an EMBL/GenBank/DDBJ whole genome shotgun (WGS) entry which is preliminary data.</text>
</comment>
<evidence type="ECO:0000259" key="8">
    <source>
        <dbReference type="PROSITE" id="PS50887"/>
    </source>
</evidence>
<dbReference type="SMART" id="SM00091">
    <property type="entry name" value="PAS"/>
    <property type="match status" value="2"/>
</dbReference>
<dbReference type="PROSITE" id="PS50112">
    <property type="entry name" value="PAS"/>
    <property type="match status" value="2"/>
</dbReference>
<dbReference type="NCBIfam" id="TIGR00254">
    <property type="entry name" value="GGDEF"/>
    <property type="match status" value="1"/>
</dbReference>
<keyword evidence="3" id="KW-0973">c-di-GMP</keyword>
<evidence type="ECO:0000259" key="6">
    <source>
        <dbReference type="PROSITE" id="PS50113"/>
    </source>
</evidence>
<dbReference type="SMART" id="SM00052">
    <property type="entry name" value="EAL"/>
    <property type="match status" value="1"/>
</dbReference>
<dbReference type="InterPro" id="IPR001610">
    <property type="entry name" value="PAC"/>
</dbReference>
<dbReference type="CDD" id="cd01949">
    <property type="entry name" value="GGDEF"/>
    <property type="match status" value="1"/>
</dbReference>
<keyword evidence="10" id="KW-1185">Reference proteome</keyword>
<dbReference type="InterPro" id="IPR029787">
    <property type="entry name" value="Nucleotide_cyclase"/>
</dbReference>
<dbReference type="GO" id="GO:0071732">
    <property type="term" value="P:cellular response to nitric oxide"/>
    <property type="evidence" value="ECO:0007669"/>
    <property type="project" value="UniProtKB-ARBA"/>
</dbReference>
<dbReference type="SMART" id="SM00086">
    <property type="entry name" value="PAC"/>
    <property type="match status" value="2"/>
</dbReference>
<dbReference type="Pfam" id="PF08447">
    <property type="entry name" value="PAS_3"/>
    <property type="match status" value="1"/>
</dbReference>
<protein>
    <recommendedName>
        <fullName evidence="2">cyclic-guanylate-specific phosphodiesterase</fullName>
        <ecNumber evidence="2">3.1.4.52</ecNumber>
    </recommendedName>
</protein>
<feature type="domain" description="EAL" evidence="7">
    <location>
        <begin position="453"/>
        <end position="707"/>
    </location>
</feature>
<dbReference type="EMBL" id="PYMC01000001">
    <property type="protein sequence ID" value="PSW07182.1"/>
    <property type="molecule type" value="Genomic_DNA"/>
</dbReference>
<reference evidence="9 10" key="1">
    <citation type="submission" date="2018-03" db="EMBL/GenBank/DDBJ databases">
        <title>Whole genome sequencing of Histamine producing bacteria.</title>
        <authorList>
            <person name="Butler K."/>
        </authorList>
    </citation>
    <scope>NUCLEOTIDE SEQUENCE [LARGE SCALE GENOMIC DNA]</scope>
    <source>
        <strain evidence="9 10">DSM 16190</strain>
    </source>
</reference>
<evidence type="ECO:0000256" key="2">
    <source>
        <dbReference type="ARBA" id="ARBA00012282"/>
    </source>
</evidence>
<evidence type="ECO:0000259" key="5">
    <source>
        <dbReference type="PROSITE" id="PS50112"/>
    </source>
</evidence>
<dbReference type="PROSITE" id="PS50887">
    <property type="entry name" value="GGDEF"/>
    <property type="match status" value="1"/>
</dbReference>
<dbReference type="Pfam" id="PF00563">
    <property type="entry name" value="EAL"/>
    <property type="match status" value="1"/>
</dbReference>
<dbReference type="SUPFAM" id="SSF55785">
    <property type="entry name" value="PYP-like sensor domain (PAS domain)"/>
    <property type="match status" value="2"/>
</dbReference>
<dbReference type="PROSITE" id="PS50113">
    <property type="entry name" value="PAC"/>
    <property type="match status" value="2"/>
</dbReference>
<feature type="domain" description="PAS" evidence="5">
    <location>
        <begin position="56"/>
        <end position="103"/>
    </location>
</feature>
<dbReference type="SMART" id="SM00267">
    <property type="entry name" value="GGDEF"/>
    <property type="match status" value="1"/>
</dbReference>
<dbReference type="CDD" id="cd00130">
    <property type="entry name" value="PAS"/>
    <property type="match status" value="2"/>
</dbReference>
<dbReference type="InterPro" id="IPR001633">
    <property type="entry name" value="EAL_dom"/>
</dbReference>
<dbReference type="GO" id="GO:0071111">
    <property type="term" value="F:cyclic-guanylate-specific phosphodiesterase activity"/>
    <property type="evidence" value="ECO:0007669"/>
    <property type="project" value="UniProtKB-EC"/>
</dbReference>
<dbReference type="SUPFAM" id="SSF55073">
    <property type="entry name" value="Nucleotide cyclase"/>
    <property type="match status" value="1"/>
</dbReference>
<feature type="domain" description="GGDEF" evidence="8">
    <location>
        <begin position="311"/>
        <end position="444"/>
    </location>
</feature>
<dbReference type="OrthoDB" id="6635966at2"/>
<evidence type="ECO:0000256" key="3">
    <source>
        <dbReference type="ARBA" id="ARBA00022636"/>
    </source>
</evidence>
<dbReference type="NCBIfam" id="TIGR00229">
    <property type="entry name" value="sensory_box"/>
    <property type="match status" value="2"/>
</dbReference>
<feature type="domain" description="PAC" evidence="6">
    <location>
        <begin position="227"/>
        <end position="279"/>
    </location>
</feature>
<evidence type="ECO:0000256" key="1">
    <source>
        <dbReference type="ARBA" id="ARBA00001946"/>
    </source>
</evidence>
<dbReference type="FunFam" id="3.30.70.270:FF:000001">
    <property type="entry name" value="Diguanylate cyclase domain protein"/>
    <property type="match status" value="1"/>
</dbReference>
<dbReference type="Pfam" id="PF00990">
    <property type="entry name" value="GGDEF"/>
    <property type="match status" value="1"/>
</dbReference>
<feature type="domain" description="PAC" evidence="6">
    <location>
        <begin position="105"/>
        <end position="157"/>
    </location>
</feature>
<dbReference type="PANTHER" id="PTHR44757:SF2">
    <property type="entry name" value="BIOFILM ARCHITECTURE MAINTENANCE PROTEIN MBAA"/>
    <property type="match status" value="1"/>
</dbReference>
<dbReference type="InterPro" id="IPR035919">
    <property type="entry name" value="EAL_sf"/>
</dbReference>
<dbReference type="AlphaFoldDB" id="A0A2T3N418"/>
<dbReference type="InterPro" id="IPR043128">
    <property type="entry name" value="Rev_trsase/Diguanyl_cyclase"/>
</dbReference>
<evidence type="ECO:0000313" key="9">
    <source>
        <dbReference type="EMBL" id="PSW07182.1"/>
    </source>
</evidence>
<evidence type="ECO:0000259" key="7">
    <source>
        <dbReference type="PROSITE" id="PS50883"/>
    </source>
</evidence>
<dbReference type="Gene3D" id="3.30.70.270">
    <property type="match status" value="1"/>
</dbReference>
<dbReference type="FunFam" id="3.20.20.450:FF:000001">
    <property type="entry name" value="Cyclic di-GMP phosphodiesterase yahA"/>
    <property type="match status" value="1"/>
</dbReference>
<accession>A0A2T3N418</accession>
<dbReference type="PANTHER" id="PTHR44757">
    <property type="entry name" value="DIGUANYLATE CYCLASE DGCP"/>
    <property type="match status" value="1"/>
</dbReference>
<dbReference type="InterPro" id="IPR000700">
    <property type="entry name" value="PAS-assoc_C"/>
</dbReference>
<comment type="catalytic activity">
    <reaction evidence="4">
        <text>3',3'-c-di-GMP + H2O = 5'-phosphoguanylyl(3'-&gt;5')guanosine + H(+)</text>
        <dbReference type="Rhea" id="RHEA:24902"/>
        <dbReference type="ChEBI" id="CHEBI:15377"/>
        <dbReference type="ChEBI" id="CHEBI:15378"/>
        <dbReference type="ChEBI" id="CHEBI:58754"/>
        <dbReference type="ChEBI" id="CHEBI:58805"/>
        <dbReference type="EC" id="3.1.4.52"/>
    </reaction>
    <physiologicalReaction direction="left-to-right" evidence="4">
        <dbReference type="Rhea" id="RHEA:24903"/>
    </physiologicalReaction>
</comment>
<gene>
    <name evidence="9" type="ORF">C9I89_00150</name>
</gene>
<dbReference type="RefSeq" id="WP_107281335.1">
    <property type="nucleotide sequence ID" value="NZ_PYMC01000001.1"/>
</dbReference>
<dbReference type="PROSITE" id="PS50883">
    <property type="entry name" value="EAL"/>
    <property type="match status" value="1"/>
</dbReference>
<dbReference type="SUPFAM" id="SSF141868">
    <property type="entry name" value="EAL domain-like"/>
    <property type="match status" value="1"/>
</dbReference>
<dbReference type="InterPro" id="IPR052155">
    <property type="entry name" value="Biofilm_reg_signaling"/>
</dbReference>
<dbReference type="InterPro" id="IPR000160">
    <property type="entry name" value="GGDEF_dom"/>
</dbReference>
<comment type="cofactor">
    <cofactor evidence="1">
        <name>Mg(2+)</name>
        <dbReference type="ChEBI" id="CHEBI:18420"/>
    </cofactor>
</comment>
<dbReference type="EC" id="3.1.4.52" evidence="2"/>
<dbReference type="InterPro" id="IPR013655">
    <property type="entry name" value="PAS_fold_3"/>
</dbReference>
<dbReference type="Gene3D" id="3.20.20.450">
    <property type="entry name" value="EAL domain"/>
    <property type="match status" value="1"/>
</dbReference>
<name>A0A2T3N418_9GAMM</name>
<dbReference type="InterPro" id="IPR035965">
    <property type="entry name" value="PAS-like_dom_sf"/>
</dbReference>
<organism evidence="9 10">
    <name type="scientific">Photobacterium lipolyticum</name>
    <dbReference type="NCBI Taxonomy" id="266810"/>
    <lineage>
        <taxon>Bacteria</taxon>
        <taxon>Pseudomonadati</taxon>
        <taxon>Pseudomonadota</taxon>
        <taxon>Gammaproteobacteria</taxon>
        <taxon>Vibrionales</taxon>
        <taxon>Vibrionaceae</taxon>
        <taxon>Photobacterium</taxon>
    </lineage>
</organism>